<protein>
    <submittedName>
        <fullName evidence="7">Chromate transporter</fullName>
    </submittedName>
</protein>
<dbReference type="EMBL" id="JAVRHP010000076">
    <property type="protein sequence ID" value="MDT0651030.1"/>
    <property type="molecule type" value="Genomic_DNA"/>
</dbReference>
<accession>A0ABU3CXE4</accession>
<evidence type="ECO:0000256" key="3">
    <source>
        <dbReference type="ARBA" id="ARBA00022475"/>
    </source>
</evidence>
<comment type="caution">
    <text evidence="7">The sequence shown here is derived from an EMBL/GenBank/DDBJ whole genome shotgun (WGS) entry which is preliminary data.</text>
</comment>
<dbReference type="RefSeq" id="WP_311485182.1">
    <property type="nucleotide sequence ID" value="NZ_JAVRHP010000076.1"/>
</dbReference>
<reference evidence="7 8" key="1">
    <citation type="submission" date="2023-09" db="EMBL/GenBank/DDBJ databases">
        <authorList>
            <person name="Rey-Velasco X."/>
        </authorList>
    </citation>
    <scope>NUCLEOTIDE SEQUENCE [LARGE SCALE GENOMIC DNA]</scope>
    <source>
        <strain evidence="7 8">F297</strain>
    </source>
</reference>
<keyword evidence="8" id="KW-1185">Reference proteome</keyword>
<gene>
    <name evidence="7" type="ORF">RM529_12790</name>
</gene>
<dbReference type="PANTHER" id="PTHR33567:SF3">
    <property type="entry name" value="CHROMATE ION TRANSPORTER (EUROFUNG)"/>
    <property type="match status" value="1"/>
</dbReference>
<evidence type="ECO:0000256" key="5">
    <source>
        <dbReference type="ARBA" id="ARBA00022989"/>
    </source>
</evidence>
<comment type="subcellular location">
    <subcellularLocation>
        <location evidence="1">Cell membrane</location>
        <topology evidence="1">Multi-pass membrane protein</topology>
    </subcellularLocation>
</comment>
<dbReference type="Proteomes" id="UP001248819">
    <property type="component" value="Unassembled WGS sequence"/>
</dbReference>
<dbReference type="PANTHER" id="PTHR33567">
    <property type="entry name" value="CHROMATE ION TRANSPORTER (EUROFUNG)"/>
    <property type="match status" value="1"/>
</dbReference>
<name>A0ABU3CXE4_9FLAO</name>
<organism evidence="7 8">
    <name type="scientific">Autumnicola edwardsiae</name>
    <dbReference type="NCBI Taxonomy" id="3075594"/>
    <lineage>
        <taxon>Bacteria</taxon>
        <taxon>Pseudomonadati</taxon>
        <taxon>Bacteroidota</taxon>
        <taxon>Flavobacteriia</taxon>
        <taxon>Flavobacteriales</taxon>
        <taxon>Flavobacteriaceae</taxon>
        <taxon>Autumnicola</taxon>
    </lineage>
</organism>
<keyword evidence="5" id="KW-1133">Transmembrane helix</keyword>
<proteinExistence type="inferred from homology"/>
<evidence type="ECO:0000256" key="1">
    <source>
        <dbReference type="ARBA" id="ARBA00004651"/>
    </source>
</evidence>
<evidence type="ECO:0000313" key="8">
    <source>
        <dbReference type="Proteomes" id="UP001248819"/>
    </source>
</evidence>
<comment type="similarity">
    <text evidence="2">Belongs to the chromate ion transporter (CHR) (TC 2.A.51) family.</text>
</comment>
<keyword evidence="3" id="KW-1003">Cell membrane</keyword>
<evidence type="ECO:0000256" key="4">
    <source>
        <dbReference type="ARBA" id="ARBA00022692"/>
    </source>
</evidence>
<dbReference type="InterPro" id="IPR003370">
    <property type="entry name" value="Chromate_transpt"/>
</dbReference>
<keyword evidence="6" id="KW-0472">Membrane</keyword>
<evidence type="ECO:0000256" key="6">
    <source>
        <dbReference type="ARBA" id="ARBA00023136"/>
    </source>
</evidence>
<evidence type="ECO:0000313" key="7">
    <source>
        <dbReference type="EMBL" id="MDT0651030.1"/>
    </source>
</evidence>
<evidence type="ECO:0000256" key="2">
    <source>
        <dbReference type="ARBA" id="ARBA00005262"/>
    </source>
</evidence>
<keyword evidence="4" id="KW-0812">Transmembrane</keyword>
<sequence length="60" mass="6983">MNTDRRKKWISENHFLHVLNYCMLLPGPEAQQVDTYLTWLLHKTKGESVAGILFISPGFH</sequence>
<dbReference type="Pfam" id="PF02417">
    <property type="entry name" value="Chromate_transp"/>
    <property type="match status" value="1"/>
</dbReference>